<feature type="compositionally biased region" description="Basic and acidic residues" evidence="1">
    <location>
        <begin position="177"/>
        <end position="192"/>
    </location>
</feature>
<accession>A0ABQ9G981</accession>
<keyword evidence="3" id="KW-1185">Reference proteome</keyword>
<organism evidence="2 3">
    <name type="scientific">Dryococelus australis</name>
    <dbReference type="NCBI Taxonomy" id="614101"/>
    <lineage>
        <taxon>Eukaryota</taxon>
        <taxon>Metazoa</taxon>
        <taxon>Ecdysozoa</taxon>
        <taxon>Arthropoda</taxon>
        <taxon>Hexapoda</taxon>
        <taxon>Insecta</taxon>
        <taxon>Pterygota</taxon>
        <taxon>Neoptera</taxon>
        <taxon>Polyneoptera</taxon>
        <taxon>Phasmatodea</taxon>
        <taxon>Verophasmatodea</taxon>
        <taxon>Anareolatae</taxon>
        <taxon>Phasmatidae</taxon>
        <taxon>Eurycanthinae</taxon>
        <taxon>Dryococelus</taxon>
    </lineage>
</organism>
<name>A0ABQ9G981_9NEOP</name>
<evidence type="ECO:0000256" key="1">
    <source>
        <dbReference type="SAM" id="MobiDB-lite"/>
    </source>
</evidence>
<proteinExistence type="predicted"/>
<comment type="caution">
    <text evidence="2">The sequence shown here is derived from an EMBL/GenBank/DDBJ whole genome shotgun (WGS) entry which is preliminary data.</text>
</comment>
<dbReference type="Proteomes" id="UP001159363">
    <property type="component" value="Chromosome 14"/>
</dbReference>
<feature type="region of interest" description="Disordered" evidence="1">
    <location>
        <begin position="177"/>
        <end position="211"/>
    </location>
</feature>
<sequence>MVAQFCSDYLDGAVVVQRLERSPPTKAELSSIRNWDPEWFVVDTSACLARLAQIPHTRRKLKRLACSSPTKANRFESPAGSLPDFRMRESYRTMPLVGGFSQGSPISSTLSFRRCSILTSTTHVGSQDLVVKRRSNLFTDSYCGSEECVYQCPYNQGGPVCMCDHVSRVLTERTRCNEMGGEDTRRNEDGRGNGRAPRKSPHHATPATLPA</sequence>
<protein>
    <submittedName>
        <fullName evidence="2">Uncharacterized protein</fullName>
    </submittedName>
</protein>
<evidence type="ECO:0000313" key="3">
    <source>
        <dbReference type="Proteomes" id="UP001159363"/>
    </source>
</evidence>
<dbReference type="EMBL" id="JARBHB010000015">
    <property type="protein sequence ID" value="KAJ8867601.1"/>
    <property type="molecule type" value="Genomic_DNA"/>
</dbReference>
<gene>
    <name evidence="2" type="ORF">PR048_031403</name>
</gene>
<evidence type="ECO:0000313" key="2">
    <source>
        <dbReference type="EMBL" id="KAJ8867601.1"/>
    </source>
</evidence>
<reference evidence="2 3" key="1">
    <citation type="submission" date="2023-02" db="EMBL/GenBank/DDBJ databases">
        <title>LHISI_Scaffold_Assembly.</title>
        <authorList>
            <person name="Stuart O.P."/>
            <person name="Cleave R."/>
            <person name="Magrath M.J.L."/>
            <person name="Mikheyev A.S."/>
        </authorList>
    </citation>
    <scope>NUCLEOTIDE SEQUENCE [LARGE SCALE GENOMIC DNA]</scope>
    <source>
        <strain evidence="2">Daus_M_001</strain>
        <tissue evidence="2">Leg muscle</tissue>
    </source>
</reference>